<keyword evidence="3" id="KW-1185">Reference proteome</keyword>
<dbReference type="Proteomes" id="UP001138500">
    <property type="component" value="Unassembled WGS sequence"/>
</dbReference>
<reference evidence="2 3" key="2">
    <citation type="journal article" date="2021" name="Curr. Genet.">
        <title>Genetic response to nitrogen starvation in the aggressive Eucalyptus foliar pathogen Teratosphaeria destructans.</title>
        <authorList>
            <person name="Havenga M."/>
            <person name="Wingfield B.D."/>
            <person name="Wingfield M.J."/>
            <person name="Dreyer L.L."/>
            <person name="Roets F."/>
            <person name="Aylward J."/>
        </authorList>
    </citation>
    <scope>NUCLEOTIDE SEQUENCE [LARGE SCALE GENOMIC DNA]</scope>
    <source>
        <strain evidence="2">CMW44962</strain>
    </source>
</reference>
<keyword evidence="1" id="KW-0812">Transmembrane</keyword>
<protein>
    <submittedName>
        <fullName evidence="2">Uncharacterized protein</fullName>
    </submittedName>
</protein>
<sequence length="130" mass="14133">MSLSLSNSLGQAISLWTTVTYSCPPSSPQNAAVFPARHFRHVTGATLPHHRSARIYALPSTAFCAFASAFLPLGFGAARTFFSLWLALTADARATASALKSLLYPLFAVLLTTERYSLREGVLAEKLEIW</sequence>
<organism evidence="2 3">
    <name type="scientific">Teratosphaeria destructans</name>
    <dbReference type="NCBI Taxonomy" id="418781"/>
    <lineage>
        <taxon>Eukaryota</taxon>
        <taxon>Fungi</taxon>
        <taxon>Dikarya</taxon>
        <taxon>Ascomycota</taxon>
        <taxon>Pezizomycotina</taxon>
        <taxon>Dothideomycetes</taxon>
        <taxon>Dothideomycetidae</taxon>
        <taxon>Mycosphaerellales</taxon>
        <taxon>Teratosphaeriaceae</taxon>
        <taxon>Teratosphaeria</taxon>
    </lineage>
</organism>
<dbReference type="AlphaFoldDB" id="A0A9W7W622"/>
<evidence type="ECO:0000313" key="3">
    <source>
        <dbReference type="Proteomes" id="UP001138500"/>
    </source>
</evidence>
<reference evidence="2 3" key="1">
    <citation type="journal article" date="2018" name="IMA Fungus">
        <title>IMA Genome-F 10: Nine draft genome sequences of Claviceps purpurea s.lat., including C. arundinis, C. humidiphila, and C. cf. spartinae, pseudomolecules for the pitch canker pathogen Fusarium circinatum, draft genome of Davidsoniella eucalypti, Grosmannia galeiformis, Quambalaria eucalypti, and Teratosphaeria destructans.</title>
        <authorList>
            <person name="Wingfield B.D."/>
            <person name="Liu M."/>
            <person name="Nguyen H.D."/>
            <person name="Lane F.A."/>
            <person name="Morgan S.W."/>
            <person name="De Vos L."/>
            <person name="Wilken P.M."/>
            <person name="Duong T.A."/>
            <person name="Aylward J."/>
            <person name="Coetzee M.P."/>
            <person name="Dadej K."/>
            <person name="De Beer Z.W."/>
            <person name="Findlay W."/>
            <person name="Havenga M."/>
            <person name="Kolarik M."/>
            <person name="Menzies J.G."/>
            <person name="Naidoo K."/>
            <person name="Pochopski O."/>
            <person name="Shoukouhi P."/>
            <person name="Santana Q.C."/>
            <person name="Seifert K.A."/>
            <person name="Soal N."/>
            <person name="Steenkamp E.T."/>
            <person name="Tatham C.T."/>
            <person name="van der Nest M.A."/>
            <person name="Wingfield M.J."/>
        </authorList>
    </citation>
    <scope>NUCLEOTIDE SEQUENCE [LARGE SCALE GENOMIC DNA]</scope>
    <source>
        <strain evidence="2">CMW44962</strain>
    </source>
</reference>
<accession>A0A9W7W622</accession>
<name>A0A9W7W622_9PEZI</name>
<comment type="caution">
    <text evidence="2">The sequence shown here is derived from an EMBL/GenBank/DDBJ whole genome shotgun (WGS) entry which is preliminary data.</text>
</comment>
<proteinExistence type="predicted"/>
<dbReference type="EMBL" id="RIBY02000446">
    <property type="protein sequence ID" value="KAH9842227.1"/>
    <property type="molecule type" value="Genomic_DNA"/>
</dbReference>
<keyword evidence="1" id="KW-1133">Transmembrane helix</keyword>
<keyword evidence="1" id="KW-0472">Membrane</keyword>
<evidence type="ECO:0000256" key="1">
    <source>
        <dbReference type="SAM" id="Phobius"/>
    </source>
</evidence>
<evidence type="ECO:0000313" key="2">
    <source>
        <dbReference type="EMBL" id="KAH9842227.1"/>
    </source>
</evidence>
<feature type="transmembrane region" description="Helical" evidence="1">
    <location>
        <begin position="55"/>
        <end position="75"/>
    </location>
</feature>
<gene>
    <name evidence="2" type="ORF">Tdes44962_MAKER01605</name>
</gene>